<proteinExistence type="predicted"/>
<keyword evidence="4" id="KW-1185">Reference proteome</keyword>
<dbReference type="KEGG" id="acin:CBP34_03495"/>
<protein>
    <submittedName>
        <fullName evidence="3">Uncharacterized protein</fullName>
    </submittedName>
</protein>
<feature type="compositionally biased region" description="Basic and acidic residues" evidence="1">
    <location>
        <begin position="104"/>
        <end position="113"/>
    </location>
</feature>
<reference evidence="3 4" key="1">
    <citation type="submission" date="2017-05" db="EMBL/GenBank/DDBJ databases">
        <title>Polyphasic characterization of four soil-derived phenanthrene-degrading Acidovorax strains and proposal of Acidovorax phenanthrenivorans sp. nov.</title>
        <authorList>
            <person name="Singleton D.R."/>
            <person name="Lee J."/>
            <person name="Dickey A.N."/>
            <person name="Stroud A."/>
            <person name="Scholl E.H."/>
            <person name="Wright F.A."/>
            <person name="Aitken M.D."/>
        </authorList>
    </citation>
    <scope>NUCLEOTIDE SEQUENCE [LARGE SCALE GENOMIC DNA]</scope>
    <source>
        <strain evidence="3">NA3</strain>
    </source>
</reference>
<dbReference type="Pfam" id="PF11906">
    <property type="entry name" value="DUF3426"/>
    <property type="match status" value="1"/>
</dbReference>
<evidence type="ECO:0000313" key="3">
    <source>
        <dbReference type="EMBL" id="ART53468.1"/>
    </source>
</evidence>
<feature type="compositionally biased region" description="Low complexity" evidence="1">
    <location>
        <begin position="83"/>
        <end position="93"/>
    </location>
</feature>
<feature type="transmembrane region" description="Helical" evidence="2">
    <location>
        <begin position="144"/>
        <end position="166"/>
    </location>
</feature>
<accession>A0A240U7X0</accession>
<dbReference type="InterPro" id="IPR021834">
    <property type="entry name" value="DUF3426"/>
</dbReference>
<name>A0A240U7X0_9BURK</name>
<keyword evidence="2" id="KW-0812">Transmembrane</keyword>
<evidence type="ECO:0000256" key="2">
    <source>
        <dbReference type="SAM" id="Phobius"/>
    </source>
</evidence>
<dbReference type="Proteomes" id="UP000194432">
    <property type="component" value="Chromosome 1"/>
</dbReference>
<evidence type="ECO:0000313" key="4">
    <source>
        <dbReference type="Proteomes" id="UP000194432"/>
    </source>
</evidence>
<dbReference type="AlphaFoldDB" id="A0A240U7X0"/>
<evidence type="ECO:0000256" key="1">
    <source>
        <dbReference type="SAM" id="MobiDB-lite"/>
    </source>
</evidence>
<feature type="region of interest" description="Disordered" evidence="1">
    <location>
        <begin position="1"/>
        <end position="121"/>
    </location>
</feature>
<sequence length="296" mass="32172">MHESPAGYELPTAELRDAEWPEELRGGDPPTAVGVLLPPTGVLSKQSVEEPETGDFADPLESAQAQEDGSEWGPGESFDEPSSPETLSSRSSSGMGPGDALEGNPRDGMPHDQEGDDLPDEVLGADDVSFVRAAKRKAFWRRPFVRVVLGAVVFVLLCTLALQVMLHERDRIAAMDTRIRPWLQMLCEPFQCALAPLRRISDVMIDSSSFHKARGDSYQLTFAIKNRATVPLATPAMELTLTDAQDQPVVRRVFLPQEMAAPTELPALGDWSSSVAVIVTTGGARVAGYRLVAFYP</sequence>
<keyword evidence="2" id="KW-1133">Transmembrane helix</keyword>
<organism evidence="3 4">
    <name type="scientific">Acidovorax carolinensis</name>
    <dbReference type="NCBI Taxonomy" id="553814"/>
    <lineage>
        <taxon>Bacteria</taxon>
        <taxon>Pseudomonadati</taxon>
        <taxon>Pseudomonadota</taxon>
        <taxon>Betaproteobacteria</taxon>
        <taxon>Burkholderiales</taxon>
        <taxon>Comamonadaceae</taxon>
        <taxon>Acidovorax</taxon>
    </lineage>
</organism>
<keyword evidence="2" id="KW-0472">Membrane</keyword>
<dbReference type="EMBL" id="CP021361">
    <property type="protein sequence ID" value="ART53468.1"/>
    <property type="molecule type" value="Genomic_DNA"/>
</dbReference>
<feature type="compositionally biased region" description="Basic and acidic residues" evidence="1">
    <location>
        <begin position="14"/>
        <end position="26"/>
    </location>
</feature>
<gene>
    <name evidence="3" type="ORF">CBP34_03495</name>
</gene>